<feature type="non-terminal residue" evidence="2">
    <location>
        <position position="212"/>
    </location>
</feature>
<dbReference type="CDD" id="cd01650">
    <property type="entry name" value="RT_nLTR_like"/>
    <property type="match status" value="1"/>
</dbReference>
<dbReference type="GO" id="GO:0071897">
    <property type="term" value="P:DNA biosynthetic process"/>
    <property type="evidence" value="ECO:0007669"/>
    <property type="project" value="UniProtKB-ARBA"/>
</dbReference>
<accession>A0A1B6HYN7</accession>
<dbReference type="AlphaFoldDB" id="A0A1B6HYN7"/>
<dbReference type="SUPFAM" id="SSF56672">
    <property type="entry name" value="DNA/RNA polymerases"/>
    <property type="match status" value="1"/>
</dbReference>
<proteinExistence type="predicted"/>
<evidence type="ECO:0000313" key="2">
    <source>
        <dbReference type="EMBL" id="JAS79798.1"/>
    </source>
</evidence>
<reference evidence="2" key="1">
    <citation type="submission" date="2015-11" db="EMBL/GenBank/DDBJ databases">
        <title>De novo transcriptome assembly of four potential Pierce s Disease insect vectors from Arizona vineyards.</title>
        <authorList>
            <person name="Tassone E.E."/>
        </authorList>
    </citation>
    <scope>NUCLEOTIDE SEQUENCE</scope>
</reference>
<organism evidence="2">
    <name type="scientific">Homalodisca liturata</name>
    <dbReference type="NCBI Taxonomy" id="320908"/>
    <lineage>
        <taxon>Eukaryota</taxon>
        <taxon>Metazoa</taxon>
        <taxon>Ecdysozoa</taxon>
        <taxon>Arthropoda</taxon>
        <taxon>Hexapoda</taxon>
        <taxon>Insecta</taxon>
        <taxon>Pterygota</taxon>
        <taxon>Neoptera</taxon>
        <taxon>Paraneoptera</taxon>
        <taxon>Hemiptera</taxon>
        <taxon>Auchenorrhyncha</taxon>
        <taxon>Membracoidea</taxon>
        <taxon>Cicadellidae</taxon>
        <taxon>Cicadellinae</taxon>
        <taxon>Proconiini</taxon>
        <taxon>Homalodisca</taxon>
    </lineage>
</organism>
<dbReference type="InterPro" id="IPR043502">
    <property type="entry name" value="DNA/RNA_pol_sf"/>
</dbReference>
<dbReference type="EMBL" id="GECU01027908">
    <property type="protein sequence ID" value="JAS79798.1"/>
    <property type="molecule type" value="Transcribed_RNA"/>
</dbReference>
<dbReference type="InterPro" id="IPR000477">
    <property type="entry name" value="RT_dom"/>
</dbReference>
<dbReference type="PANTHER" id="PTHR19446">
    <property type="entry name" value="REVERSE TRANSCRIPTASES"/>
    <property type="match status" value="1"/>
</dbReference>
<name>A0A1B6HYN7_9HEMI</name>
<feature type="domain" description="Reverse transcriptase" evidence="1">
    <location>
        <begin position="104"/>
        <end position="203"/>
    </location>
</feature>
<dbReference type="Pfam" id="PF00078">
    <property type="entry name" value="RVT_1"/>
    <property type="match status" value="1"/>
</dbReference>
<feature type="non-terminal residue" evidence="2">
    <location>
        <position position="1"/>
    </location>
</feature>
<protein>
    <recommendedName>
        <fullName evidence="1">Reverse transcriptase domain-containing protein</fullName>
    </recommendedName>
</protein>
<gene>
    <name evidence="2" type="ORF">g.1582</name>
</gene>
<sequence>CKLFATYFSSVYTPASSEALPIPPFNTSFVFSDCSVSLDAVHGKLVALDSAKGCGPDEVTPGVLKFCHSELAPLLCFLFNLSLFTGIFPDALKDGFVIPIMKSGDCSDATNYRPIVMQSVLSKVFESLILDMLQPLFKHVIIDEQHGFLAGRSTETNLLSLQCYVIDALSRRNQVDAVYIDFSKAFDKISHRHLLAKLEGYGVVGVMLRWFK</sequence>
<evidence type="ECO:0000259" key="1">
    <source>
        <dbReference type="Pfam" id="PF00078"/>
    </source>
</evidence>